<sequence>MSSFDYDFWKCEPEVWTGMQVHWHCHLWRATGDQYRSDAQRRDPSSDLAPLVVQEWLQKSPRLIDHVARTPEDGVAWLSRQWDDLKSKVAGASAPSDETRLGTALYELRLGQGVAWGFWTLDSSYFVGLYVVAAEQDCH</sequence>
<organism evidence="1 2">
    <name type="scientific">Actinomadura harenae</name>
    <dbReference type="NCBI Taxonomy" id="2483351"/>
    <lineage>
        <taxon>Bacteria</taxon>
        <taxon>Bacillati</taxon>
        <taxon>Actinomycetota</taxon>
        <taxon>Actinomycetes</taxon>
        <taxon>Streptosporangiales</taxon>
        <taxon>Thermomonosporaceae</taxon>
        <taxon>Actinomadura</taxon>
    </lineage>
</organism>
<accession>A0A3M2LXJ9</accession>
<dbReference type="RefSeq" id="WP_122197613.1">
    <property type="nucleotide sequence ID" value="NZ_JBHSKC010000009.1"/>
</dbReference>
<dbReference type="EMBL" id="RFFG01000063">
    <property type="protein sequence ID" value="RMI39698.1"/>
    <property type="molecule type" value="Genomic_DNA"/>
</dbReference>
<dbReference type="OrthoDB" id="4320824at2"/>
<keyword evidence="2" id="KW-1185">Reference proteome</keyword>
<proteinExistence type="predicted"/>
<reference evidence="1 2" key="1">
    <citation type="submission" date="2018-10" db="EMBL/GenBank/DDBJ databases">
        <title>Isolation from soil.</title>
        <authorList>
            <person name="Hu J."/>
        </authorList>
    </citation>
    <scope>NUCLEOTIDE SEQUENCE [LARGE SCALE GENOMIC DNA]</scope>
    <source>
        <strain evidence="1 2">NEAU-Ht49</strain>
    </source>
</reference>
<evidence type="ECO:0000313" key="2">
    <source>
        <dbReference type="Proteomes" id="UP000282674"/>
    </source>
</evidence>
<gene>
    <name evidence="1" type="ORF">EBO15_28900</name>
</gene>
<comment type="caution">
    <text evidence="1">The sequence shown here is derived from an EMBL/GenBank/DDBJ whole genome shotgun (WGS) entry which is preliminary data.</text>
</comment>
<dbReference type="AlphaFoldDB" id="A0A3M2LXJ9"/>
<dbReference type="Proteomes" id="UP000282674">
    <property type="component" value="Unassembled WGS sequence"/>
</dbReference>
<evidence type="ECO:0000313" key="1">
    <source>
        <dbReference type="EMBL" id="RMI39698.1"/>
    </source>
</evidence>
<name>A0A3M2LXJ9_9ACTN</name>
<protein>
    <submittedName>
        <fullName evidence="1">Uncharacterized protein</fullName>
    </submittedName>
</protein>